<dbReference type="InterPro" id="IPR053167">
    <property type="entry name" value="Spore_coat_component"/>
</dbReference>
<evidence type="ECO:0000313" key="2">
    <source>
        <dbReference type="EMBL" id="TRL31081.1"/>
    </source>
</evidence>
<dbReference type="Proteomes" id="UP000316781">
    <property type="component" value="Unassembled WGS sequence"/>
</dbReference>
<keyword evidence="2" id="KW-0167">Capsid protein</keyword>
<gene>
    <name evidence="2" type="ORF">FM996_14605</name>
</gene>
<evidence type="ECO:0000259" key="1">
    <source>
        <dbReference type="Pfam" id="PF05229"/>
    </source>
</evidence>
<dbReference type="AlphaFoldDB" id="A0A549SN85"/>
<dbReference type="SMART" id="SM00972">
    <property type="entry name" value="SCPU"/>
    <property type="match status" value="1"/>
</dbReference>
<dbReference type="PANTHER" id="PTHR37089:SF4">
    <property type="entry name" value="EXPORTED PROTEIN"/>
    <property type="match status" value="1"/>
</dbReference>
<organism evidence="2 3">
    <name type="scientific">Methylosinus sporium</name>
    <dbReference type="NCBI Taxonomy" id="428"/>
    <lineage>
        <taxon>Bacteria</taxon>
        <taxon>Pseudomonadati</taxon>
        <taxon>Pseudomonadota</taxon>
        <taxon>Alphaproteobacteria</taxon>
        <taxon>Hyphomicrobiales</taxon>
        <taxon>Methylocystaceae</taxon>
        <taxon>Methylosinus</taxon>
    </lineage>
</organism>
<reference evidence="2 3" key="1">
    <citation type="submission" date="2019-07" db="EMBL/GenBank/DDBJ databases">
        <title>Ln-dependent methylotrophs.</title>
        <authorList>
            <person name="Tani A."/>
        </authorList>
    </citation>
    <scope>NUCLEOTIDE SEQUENCE [LARGE SCALE GENOMIC DNA]</scope>
    <source>
        <strain evidence="2 3">SM89A</strain>
    </source>
</reference>
<accession>A0A549SN85</accession>
<dbReference type="PANTHER" id="PTHR37089">
    <property type="entry name" value="PROTEIN U-RELATED"/>
    <property type="match status" value="1"/>
</dbReference>
<sequence length="110" mass="11454">RRVCAYVQATSAITVSCSNGIAYNVGLNQGLYGASTTTRQMKAGGSASLLNYSLFQDAGYSINWDDVAPGWVSGVGTGAPQILTVYGQIPAGQFSTPDGYSDTITVTVNF</sequence>
<evidence type="ECO:0000313" key="3">
    <source>
        <dbReference type="Proteomes" id="UP000316781"/>
    </source>
</evidence>
<feature type="domain" description="Spore coat protein U/FanG" evidence="1">
    <location>
        <begin position="7"/>
        <end position="107"/>
    </location>
</feature>
<dbReference type="RefSeq" id="WP_142863629.1">
    <property type="nucleotide sequence ID" value="NZ_VJMF01000060.1"/>
</dbReference>
<keyword evidence="2" id="KW-0946">Virion</keyword>
<name>A0A549SN85_METSR</name>
<protein>
    <submittedName>
        <fullName evidence="2">Spore coat protein U domain-containing protein</fullName>
    </submittedName>
</protein>
<feature type="non-terminal residue" evidence="2">
    <location>
        <position position="1"/>
    </location>
</feature>
<dbReference type="Pfam" id="PF05229">
    <property type="entry name" value="SCPU"/>
    <property type="match status" value="1"/>
</dbReference>
<dbReference type="EMBL" id="VJMF01000060">
    <property type="protein sequence ID" value="TRL31081.1"/>
    <property type="molecule type" value="Genomic_DNA"/>
</dbReference>
<proteinExistence type="predicted"/>
<dbReference type="InterPro" id="IPR007893">
    <property type="entry name" value="Spore_coat_U/FanG"/>
</dbReference>
<comment type="caution">
    <text evidence="2">The sequence shown here is derived from an EMBL/GenBank/DDBJ whole genome shotgun (WGS) entry which is preliminary data.</text>
</comment>